<keyword evidence="1 3" id="KW-0808">Transferase</keyword>
<evidence type="ECO:0000313" key="5">
    <source>
        <dbReference type="EMBL" id="SHI09467.1"/>
    </source>
</evidence>
<dbReference type="CDD" id="cd24008">
    <property type="entry name" value="ASKHA_NBD_GLK"/>
    <property type="match status" value="1"/>
</dbReference>
<dbReference type="EMBL" id="FQXG01000007">
    <property type="protein sequence ID" value="SHI09467.1"/>
    <property type="molecule type" value="Genomic_DNA"/>
</dbReference>
<dbReference type="InterPro" id="IPR003836">
    <property type="entry name" value="Glucokinase"/>
</dbReference>
<dbReference type="Gene3D" id="3.30.420.40">
    <property type="match status" value="1"/>
</dbReference>
<dbReference type="SUPFAM" id="SSF53067">
    <property type="entry name" value="Actin-like ATPase domain"/>
    <property type="match status" value="1"/>
</dbReference>
<reference evidence="5 6" key="1">
    <citation type="submission" date="2016-11" db="EMBL/GenBank/DDBJ databases">
        <authorList>
            <person name="Jaros S."/>
            <person name="Januszkiewicz K."/>
            <person name="Wedrychowicz H."/>
        </authorList>
    </citation>
    <scope>NUCLEOTIDE SEQUENCE [LARGE SCALE GENOMIC DNA]</scope>
    <source>
        <strain evidence="5 6">DSM 16917</strain>
    </source>
</reference>
<dbReference type="PANTHER" id="PTHR47690">
    <property type="entry name" value="GLUCOKINASE"/>
    <property type="match status" value="1"/>
</dbReference>
<keyword evidence="3" id="KW-0547">Nucleotide-binding</keyword>
<keyword evidence="2 3" id="KW-0418">Kinase</keyword>
<proteinExistence type="inferred from homology"/>
<dbReference type="RefSeq" id="WP_067663800.1">
    <property type="nucleotide sequence ID" value="NZ_FQXG01000007.1"/>
</dbReference>
<comment type="similarity">
    <text evidence="3 4">Belongs to the bacterial glucokinase family.</text>
</comment>
<dbReference type="OrthoDB" id="9800595at2"/>
<name>A0A1M5YBR6_9GAMM</name>
<evidence type="ECO:0000313" key="6">
    <source>
        <dbReference type="Proteomes" id="UP000184268"/>
    </source>
</evidence>
<dbReference type="AlphaFoldDB" id="A0A1M5YBR6"/>
<protein>
    <recommendedName>
        <fullName evidence="3">Glucokinase</fullName>
        <ecNumber evidence="3">2.7.1.2</ecNumber>
    </recommendedName>
    <alternativeName>
        <fullName evidence="3">Glucose kinase</fullName>
    </alternativeName>
</protein>
<dbReference type="GO" id="GO:0005524">
    <property type="term" value="F:ATP binding"/>
    <property type="evidence" value="ECO:0007669"/>
    <property type="project" value="UniProtKB-UniRule"/>
</dbReference>
<dbReference type="Proteomes" id="UP000184268">
    <property type="component" value="Unassembled WGS sequence"/>
</dbReference>
<comment type="subcellular location">
    <subcellularLocation>
        <location evidence="3">Cytoplasm</location>
    </subcellularLocation>
</comment>
<gene>
    <name evidence="3" type="primary">glk</name>
    <name evidence="5" type="ORF">SAMN02745129_4057</name>
</gene>
<dbReference type="HAMAP" id="MF_00524">
    <property type="entry name" value="Glucokinase"/>
    <property type="match status" value="1"/>
</dbReference>
<dbReference type="GO" id="GO:0005536">
    <property type="term" value="F:D-glucose binding"/>
    <property type="evidence" value="ECO:0007669"/>
    <property type="project" value="InterPro"/>
</dbReference>
<dbReference type="NCBIfam" id="TIGR00749">
    <property type="entry name" value="glk"/>
    <property type="match status" value="1"/>
</dbReference>
<keyword evidence="3" id="KW-0963">Cytoplasm</keyword>
<dbReference type="EC" id="2.7.1.2" evidence="3"/>
<dbReference type="GO" id="GO:0005829">
    <property type="term" value="C:cytosol"/>
    <property type="evidence" value="ECO:0007669"/>
    <property type="project" value="TreeGrafter"/>
</dbReference>
<feature type="binding site" evidence="3">
    <location>
        <begin position="10"/>
        <end position="15"/>
    </location>
    <ligand>
        <name>ATP</name>
        <dbReference type="ChEBI" id="CHEBI:30616"/>
    </ligand>
</feature>
<dbReference type="GO" id="GO:0004340">
    <property type="term" value="F:glucokinase activity"/>
    <property type="evidence" value="ECO:0007669"/>
    <property type="project" value="UniProtKB-UniRule"/>
</dbReference>
<evidence type="ECO:0000256" key="4">
    <source>
        <dbReference type="RuleBase" id="RU004046"/>
    </source>
</evidence>
<dbReference type="InterPro" id="IPR043129">
    <property type="entry name" value="ATPase_NBD"/>
</dbReference>
<dbReference type="Pfam" id="PF02685">
    <property type="entry name" value="Glucokinase"/>
    <property type="match status" value="1"/>
</dbReference>
<sequence>MEQQQHIIVADIGGTNARFALAHKVDGEIVVDHVERFPSSEFASLEQVVRRYLETLPAGITPQGGCLAVAGPVGAETVSLTNLGWHAHIGDLGHNLGLPKLTVVNDFVAYAYSIPLLPQSQLQTVKPGEAAKQAPMVVLGPGTGFGVASLSPRGEGQWQPIACEGGHISLAATNERQAALIEILRRRFAHVSVETVLCGNGLVNLYKAMGILLSMEPKLETPAQITAAAQEGNDPLALETLREFCRWLGSVTADMVLAQGALGGAYLGGGILPRIKEFLQHSDFTQAFGHKGIMTGYLDPVPVSLALKSDTALMGAAAWFFDQNC</sequence>
<dbReference type="NCBIfam" id="NF009073">
    <property type="entry name" value="PRK12408.1"/>
    <property type="match status" value="1"/>
</dbReference>
<comment type="catalytic activity">
    <reaction evidence="3">
        <text>D-glucose + ATP = D-glucose 6-phosphate + ADP + H(+)</text>
        <dbReference type="Rhea" id="RHEA:17825"/>
        <dbReference type="ChEBI" id="CHEBI:4167"/>
        <dbReference type="ChEBI" id="CHEBI:15378"/>
        <dbReference type="ChEBI" id="CHEBI:30616"/>
        <dbReference type="ChEBI" id="CHEBI:61548"/>
        <dbReference type="ChEBI" id="CHEBI:456216"/>
        <dbReference type="EC" id="2.7.1.2"/>
    </reaction>
</comment>
<organism evidence="5 6">
    <name type="scientific">Ferrimonas marina</name>
    <dbReference type="NCBI Taxonomy" id="299255"/>
    <lineage>
        <taxon>Bacteria</taxon>
        <taxon>Pseudomonadati</taxon>
        <taxon>Pseudomonadota</taxon>
        <taxon>Gammaproteobacteria</taxon>
        <taxon>Alteromonadales</taxon>
        <taxon>Ferrimonadaceae</taxon>
        <taxon>Ferrimonas</taxon>
    </lineage>
</organism>
<dbReference type="PANTHER" id="PTHR47690:SF1">
    <property type="entry name" value="GLUCOKINASE"/>
    <property type="match status" value="1"/>
</dbReference>
<dbReference type="STRING" id="299255.SAMN02745129_4057"/>
<keyword evidence="3" id="KW-0324">Glycolysis</keyword>
<evidence type="ECO:0000256" key="2">
    <source>
        <dbReference type="ARBA" id="ARBA00022777"/>
    </source>
</evidence>
<dbReference type="GO" id="GO:0006096">
    <property type="term" value="P:glycolytic process"/>
    <property type="evidence" value="ECO:0007669"/>
    <property type="project" value="UniProtKB-UniRule"/>
</dbReference>
<keyword evidence="6" id="KW-1185">Reference proteome</keyword>
<dbReference type="InterPro" id="IPR050201">
    <property type="entry name" value="Bacterial_glucokinase"/>
</dbReference>
<evidence type="ECO:0000256" key="1">
    <source>
        <dbReference type="ARBA" id="ARBA00022679"/>
    </source>
</evidence>
<accession>A0A1M5YBR6</accession>
<dbReference type="Gene3D" id="3.40.367.20">
    <property type="match status" value="1"/>
</dbReference>
<evidence type="ECO:0000256" key="3">
    <source>
        <dbReference type="HAMAP-Rule" id="MF_00524"/>
    </source>
</evidence>
<keyword evidence="3" id="KW-0067">ATP-binding</keyword>